<dbReference type="PANTHER" id="PTHR34351">
    <property type="entry name" value="SLR1927 PROTEIN-RELATED"/>
    <property type="match status" value="1"/>
</dbReference>
<dbReference type="InterPro" id="IPR002881">
    <property type="entry name" value="DUF58"/>
</dbReference>
<proteinExistence type="predicted"/>
<protein>
    <submittedName>
        <fullName evidence="3">DUF58 domain-containing protein</fullName>
    </submittedName>
</protein>
<evidence type="ECO:0000313" key="3">
    <source>
        <dbReference type="EMBL" id="XBX76429.1"/>
    </source>
</evidence>
<sequence length="400" mass="46253">MRIKYNKEVYILLSAIIFIYIWSLFLDYEVIRQLFWLTTLILIFPIITLLRGFYGLSAERSIVGKKRFFAGDDMEIKVKLKNKIYIPIFLPEIVDSLPLSYKLRHNEKNDVKAVLPLVAKEKSLKYCLYNIPRGQLLFSDINISKKDLFGFVEMKKHIKRTESVLVYPKYTIVNPESIVGIRQQCQGEKKQYKKQDTSQITGLREYQHGDKLSLVHWKASAKNNILMSKEFTPKLSRKSYLILDCFKGVGNEKDSIDLFELSVSVAASITYAFGNSNEPFSLLMNNNYRWEVDKRKPGQFLSQAMRKLAFVQKDGSVPIEVFCDKNSFRFEKGTNVIIVSESFDTKLRKVIAKLLNKKVLVKVFIIGDKKGVNLPFVKNISSLEELHKGSRRGMNVENKV</sequence>
<keyword evidence="1" id="KW-1133">Transmembrane helix</keyword>
<dbReference type="RefSeq" id="WP_350345168.1">
    <property type="nucleotide sequence ID" value="NZ_CP158367.1"/>
</dbReference>
<reference evidence="3" key="1">
    <citation type="journal article" date="2013" name="Extremophiles">
        <title>Proteinivorax tanatarense gen. nov., sp. nov., an anaerobic, haloalkaliphilic, proteolytic bacterium isolated from a decaying algal bloom, and proposal of Proteinivoraceae fam. nov.</title>
        <authorList>
            <person name="Kevbrin V."/>
            <person name="Boltyanskaya Y."/>
            <person name="Zhilina T."/>
            <person name="Kolganova T."/>
            <person name="Lavrentjeva E."/>
            <person name="Kuznetsov B."/>
        </authorList>
    </citation>
    <scope>NUCLEOTIDE SEQUENCE</scope>
    <source>
        <strain evidence="3">Z-910T</strain>
    </source>
</reference>
<accession>A0AAU7VQU8</accession>
<evidence type="ECO:0000256" key="1">
    <source>
        <dbReference type="SAM" id="Phobius"/>
    </source>
</evidence>
<organism evidence="3">
    <name type="scientific">Proteinivorax tanatarense</name>
    <dbReference type="NCBI Taxonomy" id="1260629"/>
    <lineage>
        <taxon>Bacteria</taxon>
        <taxon>Bacillati</taxon>
        <taxon>Bacillota</taxon>
        <taxon>Clostridia</taxon>
        <taxon>Eubacteriales</taxon>
        <taxon>Proteinivoracaceae</taxon>
        <taxon>Proteinivorax</taxon>
    </lineage>
</organism>
<reference evidence="3" key="2">
    <citation type="submission" date="2024-06" db="EMBL/GenBank/DDBJ databases">
        <authorList>
            <person name="Petrova K.O."/>
            <person name="Toshchakov S.V."/>
            <person name="Boltjanskaja Y.V."/>
            <person name="Kevbrin V."/>
        </authorList>
    </citation>
    <scope>NUCLEOTIDE SEQUENCE</scope>
    <source>
        <strain evidence="3">Z-910T</strain>
    </source>
</reference>
<gene>
    <name evidence="3" type="ORF">PRVXT_002613</name>
</gene>
<dbReference type="AlphaFoldDB" id="A0AAU7VQU8"/>
<keyword evidence="1" id="KW-0472">Membrane</keyword>
<evidence type="ECO:0000259" key="2">
    <source>
        <dbReference type="Pfam" id="PF01882"/>
    </source>
</evidence>
<feature type="transmembrane region" description="Helical" evidence="1">
    <location>
        <begin position="9"/>
        <end position="28"/>
    </location>
</feature>
<feature type="domain" description="DUF58" evidence="2">
    <location>
        <begin position="203"/>
        <end position="380"/>
    </location>
</feature>
<feature type="transmembrane region" description="Helical" evidence="1">
    <location>
        <begin position="34"/>
        <end position="56"/>
    </location>
</feature>
<dbReference type="Pfam" id="PF01882">
    <property type="entry name" value="DUF58"/>
    <property type="match status" value="1"/>
</dbReference>
<dbReference type="EMBL" id="CP158367">
    <property type="protein sequence ID" value="XBX76429.1"/>
    <property type="molecule type" value="Genomic_DNA"/>
</dbReference>
<keyword evidence="1" id="KW-0812">Transmembrane</keyword>
<dbReference type="PANTHER" id="PTHR34351:SF2">
    <property type="entry name" value="DUF58 DOMAIN-CONTAINING PROTEIN"/>
    <property type="match status" value="1"/>
</dbReference>
<name>A0AAU7VQU8_9FIRM</name>